<dbReference type="InterPro" id="IPR037522">
    <property type="entry name" value="HD_GYP_dom"/>
</dbReference>
<sequence>MKDKRTSKKTNSPPLLASIFLVFFVAISLWLIFEYAEKERSRDLINWKTRLALLAEIRAAAVEDWIGLRKIQLNKLAENASLRLYLSAYNNRDEVDKNVLGAEQGHVRNLLRASADRFGFAENISAINKNNSSDYGLAILDANRQLVMSTKGFPDNVDIHSGVIDKVYSTAKSLIIDLYAGENKQPVYGYIIPVFQIQDLEAVNPVGAVMLLLDPQKNLFSILKNKQSVTISDETLLVKRDGPSLVFLSPVKGEFKLFYRLPDNNNQLAASYAYHNPGGFKEIKDYRGNDVLVTGRKIKNSPWGLVQKISSSEALAESNKHQEFLITTFILFVIGVAAAFVAIWRHSTSLRLQSLSDELEVRTVLLDAVTDNIKDNILLLDHDSKIIFINIAFAKALSLDVDEIRSKHITSVLGKETAESLVNSSCEDSKACVMALQIEASERVYHVSSTRLESGAHQSATLYVLHDISELKQEQEKREQLGQGIIQTLVKAVDLHDPFCINHSERTRDVAVEIAKEMDLTNIQLESLEMASLLANIGKLFVPKEILIKMEALSDDESKQLKKHIEYAVDILSGLSFNGPVVDIISQKNERLDGSGYPKGITGNDIMLESRILAVANAFVAMASSRAYREGRDVKEVMNILLEQSESLYDRHVVAALFHISENKADWKTWQSI</sequence>
<organism evidence="4 5">
    <name type="scientific">endosymbiont of Galathealinum brachiosum</name>
    <dbReference type="NCBI Taxonomy" id="2200906"/>
    <lineage>
        <taxon>Bacteria</taxon>
        <taxon>Pseudomonadati</taxon>
        <taxon>Pseudomonadota</taxon>
        <taxon>Gammaproteobacteria</taxon>
        <taxon>sulfur-oxidizing symbionts</taxon>
    </lineage>
</organism>
<accession>A0A370DEP5</accession>
<keyword evidence="1" id="KW-0812">Transmembrane</keyword>
<dbReference type="CDD" id="cd00077">
    <property type="entry name" value="HDc"/>
    <property type="match status" value="1"/>
</dbReference>
<evidence type="ECO:0000313" key="4">
    <source>
        <dbReference type="EMBL" id="RDH82777.1"/>
    </source>
</evidence>
<dbReference type="SUPFAM" id="SSF55785">
    <property type="entry name" value="PYP-like sensor domain (PAS domain)"/>
    <property type="match status" value="1"/>
</dbReference>
<comment type="caution">
    <text evidence="4">The sequence shown here is derived from an EMBL/GenBank/DDBJ whole genome shotgun (WGS) entry which is preliminary data.</text>
</comment>
<dbReference type="PANTHER" id="PTHR43155:SF2">
    <property type="entry name" value="CYCLIC DI-GMP PHOSPHODIESTERASE PA4108"/>
    <property type="match status" value="1"/>
</dbReference>
<dbReference type="Pfam" id="PF13487">
    <property type="entry name" value="HD_5"/>
    <property type="match status" value="1"/>
</dbReference>
<reference evidence="4 5" key="1">
    <citation type="journal article" date="2018" name="ISME J.">
        <title>Endosymbiont genomes yield clues of tubeworm success.</title>
        <authorList>
            <person name="Li Y."/>
            <person name="Liles M.R."/>
            <person name="Halanych K.M."/>
        </authorList>
    </citation>
    <scope>NUCLEOTIDE SEQUENCE [LARGE SCALE GENOMIC DNA]</scope>
    <source>
        <strain evidence="4">A1464</strain>
    </source>
</reference>
<feature type="transmembrane region" description="Helical" evidence="1">
    <location>
        <begin position="324"/>
        <end position="344"/>
    </location>
</feature>
<feature type="domain" description="PAS" evidence="2">
    <location>
        <begin position="362"/>
        <end position="421"/>
    </location>
</feature>
<dbReference type="EMBL" id="QFXC01000011">
    <property type="protein sequence ID" value="RDH82777.1"/>
    <property type="molecule type" value="Genomic_DNA"/>
</dbReference>
<dbReference type="PANTHER" id="PTHR43155">
    <property type="entry name" value="CYCLIC DI-GMP PHOSPHODIESTERASE PA4108-RELATED"/>
    <property type="match status" value="1"/>
</dbReference>
<protein>
    <recommendedName>
        <fullName evidence="6">HD-GYP domain-containing protein</fullName>
    </recommendedName>
</protein>
<dbReference type="Proteomes" id="UP000254266">
    <property type="component" value="Unassembled WGS sequence"/>
</dbReference>
<evidence type="ECO:0000256" key="1">
    <source>
        <dbReference type="SAM" id="Phobius"/>
    </source>
</evidence>
<dbReference type="GO" id="GO:0008081">
    <property type="term" value="F:phosphoric diester hydrolase activity"/>
    <property type="evidence" value="ECO:0007669"/>
    <property type="project" value="UniProtKB-ARBA"/>
</dbReference>
<keyword evidence="1" id="KW-1133">Transmembrane helix</keyword>
<dbReference type="InterPro" id="IPR003607">
    <property type="entry name" value="HD/PDEase_dom"/>
</dbReference>
<proteinExistence type="predicted"/>
<name>A0A370DEP5_9GAMM</name>
<keyword evidence="5" id="KW-1185">Reference proteome</keyword>
<evidence type="ECO:0008006" key="6">
    <source>
        <dbReference type="Google" id="ProtNLM"/>
    </source>
</evidence>
<dbReference type="Gene3D" id="1.10.3210.10">
    <property type="entry name" value="Hypothetical protein af1432"/>
    <property type="match status" value="1"/>
</dbReference>
<dbReference type="InterPro" id="IPR035965">
    <property type="entry name" value="PAS-like_dom_sf"/>
</dbReference>
<keyword evidence="1" id="KW-0472">Membrane</keyword>
<feature type="transmembrane region" description="Helical" evidence="1">
    <location>
        <begin position="12"/>
        <end position="33"/>
    </location>
</feature>
<dbReference type="PROSITE" id="PS50112">
    <property type="entry name" value="PAS"/>
    <property type="match status" value="1"/>
</dbReference>
<feature type="domain" description="HD-GYP" evidence="3">
    <location>
        <begin position="478"/>
        <end position="673"/>
    </location>
</feature>
<gene>
    <name evidence="4" type="ORF">DIZ80_10905</name>
</gene>
<dbReference type="AlphaFoldDB" id="A0A370DEP5"/>
<evidence type="ECO:0000313" key="5">
    <source>
        <dbReference type="Proteomes" id="UP000254266"/>
    </source>
</evidence>
<dbReference type="Gene3D" id="3.30.450.20">
    <property type="entry name" value="PAS domain"/>
    <property type="match status" value="1"/>
</dbReference>
<dbReference type="InterPro" id="IPR000014">
    <property type="entry name" value="PAS"/>
</dbReference>
<evidence type="ECO:0000259" key="2">
    <source>
        <dbReference type="PROSITE" id="PS50112"/>
    </source>
</evidence>
<evidence type="ECO:0000259" key="3">
    <source>
        <dbReference type="PROSITE" id="PS51832"/>
    </source>
</evidence>
<dbReference type="PROSITE" id="PS51832">
    <property type="entry name" value="HD_GYP"/>
    <property type="match status" value="1"/>
</dbReference>
<dbReference type="SUPFAM" id="SSF109604">
    <property type="entry name" value="HD-domain/PDEase-like"/>
    <property type="match status" value="1"/>
</dbReference>